<dbReference type="AlphaFoldDB" id="A0A172ZHZ5"/>
<dbReference type="RefSeq" id="WP_060534874.1">
    <property type="nucleotide sequence ID" value="NZ_CP013023.1"/>
</dbReference>
<dbReference type="InterPro" id="IPR005501">
    <property type="entry name" value="LamB/YcsF/PxpA-like"/>
</dbReference>
<dbReference type="NCBIfam" id="NF003814">
    <property type="entry name" value="PRK05406.1-3"/>
    <property type="match status" value="1"/>
</dbReference>
<dbReference type="KEGG" id="pbv:AR543_12610"/>
<dbReference type="SUPFAM" id="SSF88713">
    <property type="entry name" value="Glycoside hydrolase/deacetylase"/>
    <property type="match status" value="1"/>
</dbReference>
<dbReference type="GO" id="GO:0005975">
    <property type="term" value="P:carbohydrate metabolic process"/>
    <property type="evidence" value="ECO:0007669"/>
    <property type="project" value="InterPro"/>
</dbReference>
<evidence type="ECO:0000313" key="3">
    <source>
        <dbReference type="Proteomes" id="UP000078148"/>
    </source>
</evidence>
<comment type="function">
    <text evidence="1">Catalyzes the cleavage of 5-oxoproline to form L-glutamate coupled to the hydrolysis of ATP to ADP and inorganic phosphate.</text>
</comment>
<protein>
    <recommendedName>
        <fullName evidence="1">5-oxoprolinase subunit A</fullName>
        <shortName evidence="1">5-OPase subunit A</shortName>
        <ecNumber evidence="1">3.5.2.9</ecNumber>
    </recommendedName>
    <alternativeName>
        <fullName evidence="1">5-oxoprolinase (ATP-hydrolyzing) subunit A</fullName>
    </alternativeName>
</protein>
<dbReference type="Pfam" id="PF03746">
    <property type="entry name" value="LamB_YcsF"/>
    <property type="match status" value="1"/>
</dbReference>
<organism evidence="2 3">
    <name type="scientific">Paenibacillus bovis</name>
    <dbReference type="NCBI Taxonomy" id="1616788"/>
    <lineage>
        <taxon>Bacteria</taxon>
        <taxon>Bacillati</taxon>
        <taxon>Bacillota</taxon>
        <taxon>Bacilli</taxon>
        <taxon>Bacillales</taxon>
        <taxon>Paenibacillaceae</taxon>
        <taxon>Paenibacillus</taxon>
    </lineage>
</organism>
<keyword evidence="3" id="KW-1185">Reference proteome</keyword>
<keyword evidence="1" id="KW-0378">Hydrolase</keyword>
<dbReference type="PANTHER" id="PTHR30292">
    <property type="entry name" value="UNCHARACTERIZED PROTEIN YBGL-RELATED"/>
    <property type="match status" value="1"/>
</dbReference>
<reference evidence="2 3" key="2">
    <citation type="journal article" date="2016" name="Int. J. Syst. Evol. Microbiol.">
        <title>Paenibacillus bovis sp. nov., isolated from raw yak (Bos grunniens) milk.</title>
        <authorList>
            <person name="Gao C."/>
            <person name="Han J."/>
            <person name="Liu Z."/>
            <person name="Xu X."/>
            <person name="Hang F."/>
            <person name="Wu Z."/>
        </authorList>
    </citation>
    <scope>NUCLEOTIDE SEQUENCE [LARGE SCALE GENOMIC DNA]</scope>
    <source>
        <strain evidence="2 3">BD3526</strain>
    </source>
</reference>
<gene>
    <name evidence="1" type="primary">pxpA</name>
    <name evidence="2" type="ORF">AR543_12610</name>
</gene>
<dbReference type="GO" id="GO:0017168">
    <property type="term" value="F:5-oxoprolinase (ATP-hydrolyzing) activity"/>
    <property type="evidence" value="ECO:0007669"/>
    <property type="project" value="UniProtKB-UniRule"/>
</dbReference>
<name>A0A172ZHZ5_9BACL</name>
<accession>A0A172ZHZ5</accession>
<sequence>MRQVDLNCDMGESYGVYTLGADELMYGSITSANIACGFHAGDPSVMRSAVRQAIAHRVKIGAHPGLPDLIGFGRRKMEVIPDEVYDMITYQVGALQAFAMQEGSQLHHVKPHGALYNMAAVSPALADAIAQAVHTIDSRLILYGLAGSELIAAGQRAGLSVANEVFADRTYTPDGTLTPRSAAGALITDSALAVKQVLQMVMEQQVISVAGTVVPIQADTICLHGDNAHAVTFARELREQLEQQHIVIQAVSANS</sequence>
<dbReference type="Gene3D" id="3.20.20.370">
    <property type="entry name" value="Glycoside hydrolase/deacetylase"/>
    <property type="match status" value="1"/>
</dbReference>
<reference evidence="3" key="1">
    <citation type="submission" date="2015-10" db="EMBL/GenBank/DDBJ databases">
        <title>Genome of Paenibacillus bovis sp. nov.</title>
        <authorList>
            <person name="Wu Z."/>
            <person name="Gao C."/>
            <person name="Liu Z."/>
            <person name="Zheng H."/>
        </authorList>
    </citation>
    <scope>NUCLEOTIDE SEQUENCE [LARGE SCALE GENOMIC DNA]</scope>
    <source>
        <strain evidence="3">BD3526</strain>
    </source>
</reference>
<dbReference type="PANTHER" id="PTHR30292:SF0">
    <property type="entry name" value="5-OXOPROLINASE SUBUNIT A"/>
    <property type="match status" value="1"/>
</dbReference>
<dbReference type="EMBL" id="CP013023">
    <property type="protein sequence ID" value="ANF96770.1"/>
    <property type="molecule type" value="Genomic_DNA"/>
</dbReference>
<dbReference type="Proteomes" id="UP000078148">
    <property type="component" value="Chromosome"/>
</dbReference>
<evidence type="ECO:0000313" key="2">
    <source>
        <dbReference type="EMBL" id="ANF96770.1"/>
    </source>
</evidence>
<dbReference type="CDD" id="cd10787">
    <property type="entry name" value="LamB_YcsF_like"/>
    <property type="match status" value="1"/>
</dbReference>
<keyword evidence="1" id="KW-0067">ATP-binding</keyword>
<dbReference type="GO" id="GO:0005524">
    <property type="term" value="F:ATP binding"/>
    <property type="evidence" value="ECO:0007669"/>
    <property type="project" value="UniProtKB-UniRule"/>
</dbReference>
<proteinExistence type="inferred from homology"/>
<dbReference type="InterPro" id="IPR011330">
    <property type="entry name" value="Glyco_hydro/deAcase_b/a-brl"/>
</dbReference>
<comment type="subunit">
    <text evidence="1">Forms a complex composed of PxpA, PxpB and PxpC.</text>
</comment>
<dbReference type="STRING" id="1616788.AR543_12610"/>
<evidence type="ECO:0000256" key="1">
    <source>
        <dbReference type="HAMAP-Rule" id="MF_00691"/>
    </source>
</evidence>
<comment type="catalytic activity">
    <reaction evidence="1">
        <text>5-oxo-L-proline + ATP + 2 H2O = L-glutamate + ADP + phosphate + H(+)</text>
        <dbReference type="Rhea" id="RHEA:10348"/>
        <dbReference type="ChEBI" id="CHEBI:15377"/>
        <dbReference type="ChEBI" id="CHEBI:15378"/>
        <dbReference type="ChEBI" id="CHEBI:29985"/>
        <dbReference type="ChEBI" id="CHEBI:30616"/>
        <dbReference type="ChEBI" id="CHEBI:43474"/>
        <dbReference type="ChEBI" id="CHEBI:58402"/>
        <dbReference type="ChEBI" id="CHEBI:456216"/>
        <dbReference type="EC" id="3.5.2.9"/>
    </reaction>
</comment>
<dbReference type="OrthoDB" id="9773478at2"/>
<dbReference type="NCBIfam" id="NF003816">
    <property type="entry name" value="PRK05406.1-5"/>
    <property type="match status" value="1"/>
</dbReference>
<dbReference type="HAMAP" id="MF_00691">
    <property type="entry name" value="PxpA"/>
    <property type="match status" value="1"/>
</dbReference>
<keyword evidence="1" id="KW-0547">Nucleotide-binding</keyword>
<comment type="similarity">
    <text evidence="1">Belongs to the LamB/PxpA family.</text>
</comment>
<dbReference type="EC" id="3.5.2.9" evidence="1"/>